<evidence type="ECO:0000256" key="1">
    <source>
        <dbReference type="ARBA" id="ARBA00022723"/>
    </source>
</evidence>
<protein>
    <recommendedName>
        <fullName evidence="5">MYND-type domain-containing protein</fullName>
    </recommendedName>
</protein>
<organism evidence="6 7">
    <name type="scientific">Schizopora paradoxa</name>
    <dbReference type="NCBI Taxonomy" id="27342"/>
    <lineage>
        <taxon>Eukaryota</taxon>
        <taxon>Fungi</taxon>
        <taxon>Dikarya</taxon>
        <taxon>Basidiomycota</taxon>
        <taxon>Agaricomycotina</taxon>
        <taxon>Agaricomycetes</taxon>
        <taxon>Hymenochaetales</taxon>
        <taxon>Schizoporaceae</taxon>
        <taxon>Schizopora</taxon>
    </lineage>
</organism>
<dbReference type="InterPro" id="IPR002893">
    <property type="entry name" value="Znf_MYND"/>
</dbReference>
<evidence type="ECO:0000256" key="2">
    <source>
        <dbReference type="ARBA" id="ARBA00022771"/>
    </source>
</evidence>
<dbReference type="OrthoDB" id="341421at2759"/>
<feature type="domain" description="MYND-type" evidence="5">
    <location>
        <begin position="163"/>
        <end position="204"/>
    </location>
</feature>
<dbReference type="EMBL" id="KQ085901">
    <property type="protein sequence ID" value="KLO17763.1"/>
    <property type="molecule type" value="Genomic_DNA"/>
</dbReference>
<dbReference type="InParanoid" id="A0A0H2S7X0"/>
<keyword evidence="1" id="KW-0479">Metal-binding</keyword>
<name>A0A0H2S7X0_9AGAM</name>
<dbReference type="GO" id="GO:0008270">
    <property type="term" value="F:zinc ion binding"/>
    <property type="evidence" value="ECO:0007669"/>
    <property type="project" value="UniProtKB-KW"/>
</dbReference>
<accession>A0A0H2S7X0</accession>
<proteinExistence type="predicted"/>
<evidence type="ECO:0000256" key="4">
    <source>
        <dbReference type="PROSITE-ProRule" id="PRU00134"/>
    </source>
</evidence>
<evidence type="ECO:0000256" key="3">
    <source>
        <dbReference type="ARBA" id="ARBA00022833"/>
    </source>
</evidence>
<keyword evidence="3" id="KW-0862">Zinc</keyword>
<evidence type="ECO:0000313" key="7">
    <source>
        <dbReference type="Proteomes" id="UP000053477"/>
    </source>
</evidence>
<sequence length="215" mass="24496">MTEIFNPRTFLDNTGPEIEYSIIVYGSKPGDTLTDARYGMHQRRVEINVFPRLPRNNMSAAEMDRFCASFLACFWWDIKHNNFWHCEFCDKESRVSKTNFMSFVNLDPPKANSYVHLVCDNESGPCANFLRAAGMTLGVLTGARTSTPEQVSSGRTHPLASSCAKCRADTSALSELAHCSGCKLTRYCSEKCQKDDWKRHKPFCKTPKEVKWVWD</sequence>
<keyword evidence="2 4" id="KW-0863">Zinc-finger</keyword>
<evidence type="ECO:0000313" key="6">
    <source>
        <dbReference type="EMBL" id="KLO17763.1"/>
    </source>
</evidence>
<dbReference type="STRING" id="27342.A0A0H2S7X0"/>
<dbReference type="PROSITE" id="PS50865">
    <property type="entry name" value="ZF_MYND_2"/>
    <property type="match status" value="1"/>
</dbReference>
<dbReference type="SUPFAM" id="SSF144232">
    <property type="entry name" value="HIT/MYND zinc finger-like"/>
    <property type="match status" value="1"/>
</dbReference>
<keyword evidence="7" id="KW-1185">Reference proteome</keyword>
<dbReference type="Proteomes" id="UP000053477">
    <property type="component" value="Unassembled WGS sequence"/>
</dbReference>
<evidence type="ECO:0000259" key="5">
    <source>
        <dbReference type="PROSITE" id="PS50865"/>
    </source>
</evidence>
<dbReference type="AlphaFoldDB" id="A0A0H2S7X0"/>
<reference evidence="6 7" key="1">
    <citation type="submission" date="2015-04" db="EMBL/GenBank/DDBJ databases">
        <title>Complete genome sequence of Schizopora paradoxa KUC8140, a cosmopolitan wood degrader in East Asia.</title>
        <authorList>
            <consortium name="DOE Joint Genome Institute"/>
            <person name="Min B."/>
            <person name="Park H."/>
            <person name="Jang Y."/>
            <person name="Kim J.-J."/>
            <person name="Kim K.H."/>
            <person name="Pangilinan J."/>
            <person name="Lipzen A."/>
            <person name="Riley R."/>
            <person name="Grigoriev I.V."/>
            <person name="Spatafora J.W."/>
            <person name="Choi I.-G."/>
        </authorList>
    </citation>
    <scope>NUCLEOTIDE SEQUENCE [LARGE SCALE GENOMIC DNA]</scope>
    <source>
        <strain evidence="6 7">KUC8140</strain>
    </source>
</reference>
<gene>
    <name evidence="6" type="ORF">SCHPADRAFT_936784</name>
</gene>
<dbReference type="Gene3D" id="6.10.140.2220">
    <property type="match status" value="1"/>
</dbReference>
<dbReference type="Pfam" id="PF01753">
    <property type="entry name" value="zf-MYND"/>
    <property type="match status" value="1"/>
</dbReference>
<dbReference type="PROSITE" id="PS01360">
    <property type="entry name" value="ZF_MYND_1"/>
    <property type="match status" value="1"/>
</dbReference>